<feature type="domain" description="Alpha-L-arabinofuranosidase C-terminal" evidence="7">
    <location>
        <begin position="664"/>
        <end position="847"/>
    </location>
</feature>
<evidence type="ECO:0000256" key="6">
    <source>
        <dbReference type="SAM" id="MobiDB-lite"/>
    </source>
</evidence>
<keyword evidence="5" id="KW-0378">Hydrolase</keyword>
<dbReference type="InterPro" id="IPR017853">
    <property type="entry name" value="GH"/>
</dbReference>
<name>A0ABQ5CNF1_9ASTR</name>
<evidence type="ECO:0000256" key="5">
    <source>
        <dbReference type="ARBA" id="ARBA00022801"/>
    </source>
</evidence>
<dbReference type="SMART" id="SM00813">
    <property type="entry name" value="Alpha-L-AF_C"/>
    <property type="match status" value="1"/>
</dbReference>
<dbReference type="Pfam" id="PF22848">
    <property type="entry name" value="ASD1_dom"/>
    <property type="match status" value="1"/>
</dbReference>
<dbReference type="EMBL" id="BQNB010014443">
    <property type="protein sequence ID" value="GJT28234.1"/>
    <property type="molecule type" value="Genomic_DNA"/>
</dbReference>
<evidence type="ECO:0000256" key="2">
    <source>
        <dbReference type="ARBA" id="ARBA00007186"/>
    </source>
</evidence>
<sequence length="978" mass="108653">MASDGSDQDARYALSKLLQRGTVAEYESEFLMLIKRVTGISESLLKSFYISGLKPALQCALLRSNPTTLDEAFSLARAAEARFTNQQLWELLRSYPSALGEAFFRARITEARFEDENNQAVDTNVGDQEDPNVKDKQEVKKADDLIENIKDEEGKNDEDQQVSEADDDTNNDDFDCSLPLYKGVDLTVEDVVFENTTSDLKKDEQEVMGSSSDLQALIIVLLIGFCYFIQCASTLLDTNAMLLVNASQESTRKMPENLFGVAFEEINHAGAGGLWGELVNNRGFESGGLHSPSSIIPWSVIGNYSVVRLVTDLSSCFKRNPVALRMEVLCDSEGDNACPDGGVGLYNPGYWGMNIEQGKTYQLVLYIRSVDSIDVTVSLTDSTGMQTLATANIIDSDVSNWKKIEIVLEAIATNHNSRLQLTTSRKGVIWFDQVSLMPMDTYMGHGYRNDLFKLVADLKPGFLRFPGGSFVEGKTLINAYWWKSTVGPWEERPGHLGDIWSYWTDDGLGYFEFLQLAEDLGASPIWVVNSGFSQQEEVSPSNIGSLVQDVLDGIEFARGDPSSTWGSVRADMGHTQPFDLNHIAIGNQDCWHGNYRANYLKFYASIKKAYPDIKVISNCDGSNSQLDHPADLYDYHAYADANTMFSMGHKFDRTSRNGPKAFVSEYAVSYNNAPRGNLLIALAEAGFLIGIEKSSDVVDMASKAPLLLNANTNGFTPDAIVFDSYRAYGTPSYWMQHFFSKSNGATLLNSTLKTNSSKSLIASSIWLYDQVDNTNYLRVKVVNYGSNKVNLNIAFQGLDPRLIDYSKSSKTVLSSTNANDENSFQNPTKVYPVKSPLTKSHLLDEIVIKITLRKLFGSFVIQLLLTSSTSGVEKEFHSFSGLLQKVEFWYFEFLQNLTDSAGVLYQGTNTAYPINVYGVLGNTATDTTYGKPKCNTTYLINEYGIFISLSVQVLYLETNTAYSTNEYGVLGFQLDTEK</sequence>
<gene>
    <name evidence="8" type="ORF">Tco_0908509</name>
</gene>
<proteinExistence type="inferred from homology"/>
<dbReference type="Gene3D" id="2.60.40.1180">
    <property type="entry name" value="Golgi alpha-mannosidase II"/>
    <property type="match status" value="1"/>
</dbReference>
<accession>A0ABQ5CNF1</accession>
<dbReference type="InterPro" id="IPR055235">
    <property type="entry name" value="ASD1_cat"/>
</dbReference>
<feature type="compositionally biased region" description="Acidic residues" evidence="6">
    <location>
        <begin position="154"/>
        <end position="172"/>
    </location>
</feature>
<evidence type="ECO:0000256" key="4">
    <source>
        <dbReference type="ARBA" id="ARBA00022729"/>
    </source>
</evidence>
<evidence type="ECO:0000256" key="1">
    <source>
        <dbReference type="ARBA" id="ARBA00001462"/>
    </source>
</evidence>
<dbReference type="PANTHER" id="PTHR31776">
    <property type="entry name" value="ALPHA-L-ARABINOFURANOSIDASE 1"/>
    <property type="match status" value="1"/>
</dbReference>
<comment type="catalytic activity">
    <reaction evidence="1">
        <text>Hydrolysis of terminal non-reducing alpha-L-arabinofuranoside residues in alpha-L-arabinosides.</text>
        <dbReference type="EC" id="3.2.1.55"/>
    </reaction>
</comment>
<dbReference type="InterPro" id="IPR013780">
    <property type="entry name" value="Glyco_hydro_b"/>
</dbReference>
<feature type="region of interest" description="Disordered" evidence="6">
    <location>
        <begin position="118"/>
        <end position="172"/>
    </location>
</feature>
<dbReference type="Gene3D" id="2.60.120.260">
    <property type="entry name" value="Galactose-binding domain-like"/>
    <property type="match status" value="1"/>
</dbReference>
<dbReference type="EC" id="3.2.1.55" evidence="3"/>
<dbReference type="PANTHER" id="PTHR31776:SF23">
    <property type="entry name" value="NON-REDUCING END ALPHA-L-ARABINOFURANOSIDASE"/>
    <property type="match status" value="1"/>
</dbReference>
<keyword evidence="9" id="KW-1185">Reference proteome</keyword>
<evidence type="ECO:0000259" key="7">
    <source>
        <dbReference type="SMART" id="SM00813"/>
    </source>
</evidence>
<evidence type="ECO:0000313" key="9">
    <source>
        <dbReference type="Proteomes" id="UP001151760"/>
    </source>
</evidence>
<dbReference type="InterPro" id="IPR051563">
    <property type="entry name" value="Glycosyl_Hydrolase_51"/>
</dbReference>
<dbReference type="InterPro" id="IPR010720">
    <property type="entry name" value="Alpha-L-AF_C"/>
</dbReference>
<evidence type="ECO:0000313" key="8">
    <source>
        <dbReference type="EMBL" id="GJT28234.1"/>
    </source>
</evidence>
<evidence type="ECO:0000256" key="3">
    <source>
        <dbReference type="ARBA" id="ARBA00012670"/>
    </source>
</evidence>
<feature type="compositionally biased region" description="Basic and acidic residues" evidence="6">
    <location>
        <begin position="131"/>
        <end position="153"/>
    </location>
</feature>
<keyword evidence="4" id="KW-0732">Signal</keyword>
<organism evidence="8 9">
    <name type="scientific">Tanacetum coccineum</name>
    <dbReference type="NCBI Taxonomy" id="301880"/>
    <lineage>
        <taxon>Eukaryota</taxon>
        <taxon>Viridiplantae</taxon>
        <taxon>Streptophyta</taxon>
        <taxon>Embryophyta</taxon>
        <taxon>Tracheophyta</taxon>
        <taxon>Spermatophyta</taxon>
        <taxon>Magnoliopsida</taxon>
        <taxon>eudicotyledons</taxon>
        <taxon>Gunneridae</taxon>
        <taxon>Pentapetalae</taxon>
        <taxon>asterids</taxon>
        <taxon>campanulids</taxon>
        <taxon>Asterales</taxon>
        <taxon>Asteraceae</taxon>
        <taxon>Asteroideae</taxon>
        <taxon>Anthemideae</taxon>
        <taxon>Anthemidinae</taxon>
        <taxon>Tanacetum</taxon>
    </lineage>
</organism>
<reference evidence="8" key="1">
    <citation type="journal article" date="2022" name="Int. J. Mol. Sci.">
        <title>Draft Genome of Tanacetum Coccineum: Genomic Comparison of Closely Related Tanacetum-Family Plants.</title>
        <authorList>
            <person name="Yamashiro T."/>
            <person name="Shiraishi A."/>
            <person name="Nakayama K."/>
            <person name="Satake H."/>
        </authorList>
    </citation>
    <scope>NUCLEOTIDE SEQUENCE</scope>
</reference>
<dbReference type="Pfam" id="PF06964">
    <property type="entry name" value="Alpha-L-AF_C"/>
    <property type="match status" value="1"/>
</dbReference>
<dbReference type="Proteomes" id="UP001151760">
    <property type="component" value="Unassembled WGS sequence"/>
</dbReference>
<dbReference type="Gene3D" id="3.20.20.80">
    <property type="entry name" value="Glycosidases"/>
    <property type="match status" value="1"/>
</dbReference>
<dbReference type="SUPFAM" id="SSF51445">
    <property type="entry name" value="(Trans)glycosidases"/>
    <property type="match status" value="1"/>
</dbReference>
<protein>
    <recommendedName>
        <fullName evidence="3">non-reducing end alpha-L-arabinofuranosidase</fullName>
        <ecNumber evidence="3">3.2.1.55</ecNumber>
    </recommendedName>
</protein>
<comment type="similarity">
    <text evidence="2">Belongs to the glycosyl hydrolase 51 family.</text>
</comment>
<reference evidence="8" key="2">
    <citation type="submission" date="2022-01" db="EMBL/GenBank/DDBJ databases">
        <authorList>
            <person name="Yamashiro T."/>
            <person name="Shiraishi A."/>
            <person name="Satake H."/>
            <person name="Nakayama K."/>
        </authorList>
    </citation>
    <scope>NUCLEOTIDE SEQUENCE</scope>
</reference>
<comment type="caution">
    <text evidence="8">The sequence shown here is derived from an EMBL/GenBank/DDBJ whole genome shotgun (WGS) entry which is preliminary data.</text>
</comment>